<dbReference type="AlphaFoldDB" id="A0A1H3Z512"/>
<dbReference type="STRING" id="658218.SAMN05216562_2200"/>
<sequence>MRWSDNAKIATKLLALAASMLVFAIFVMPPLYDAFCEITGLNGKTGGKYEAVPAAVDRDRLVTVQFVASNNENMPWGFKPSVVSVKVHPGEAMDTVFLATNPTERDMVAQAIPSLVPFKAAEYFHKTECFCFNQQALKAGETAELPLRFIVDPDLPPSVNTITLSYTLFDITERVSSNFDNKNTDSEREG</sequence>
<evidence type="ECO:0000256" key="2">
    <source>
        <dbReference type="ARBA" id="ARBA00004382"/>
    </source>
</evidence>
<dbReference type="Gene3D" id="2.60.370.10">
    <property type="entry name" value="Ctag/Cox11"/>
    <property type="match status" value="1"/>
</dbReference>
<evidence type="ECO:0000256" key="1">
    <source>
        <dbReference type="ARBA" id="ARBA00004007"/>
    </source>
</evidence>
<dbReference type="PANTHER" id="PTHR21320:SF3">
    <property type="entry name" value="CYTOCHROME C OXIDASE ASSEMBLY PROTEIN COX11, MITOCHONDRIAL-RELATED"/>
    <property type="match status" value="1"/>
</dbReference>
<dbReference type="Pfam" id="PF04442">
    <property type="entry name" value="CtaG_Cox11"/>
    <property type="match status" value="1"/>
</dbReference>
<evidence type="ECO:0000256" key="4">
    <source>
        <dbReference type="ARBA" id="ARBA00015384"/>
    </source>
</evidence>
<reference evidence="12" key="1">
    <citation type="submission" date="2016-10" db="EMBL/GenBank/DDBJ databases">
        <authorList>
            <person name="Varghese N."/>
            <person name="Submissions S."/>
        </authorList>
    </citation>
    <scope>NUCLEOTIDE SEQUENCE [LARGE SCALE GENOMIC DNA]</scope>
    <source>
        <strain evidence="12">CGMCC 1.10657</strain>
    </source>
</reference>
<keyword evidence="12" id="KW-1185">Reference proteome</keyword>
<gene>
    <name evidence="11" type="ORF">SAMN05216562_2200</name>
</gene>
<dbReference type="OrthoDB" id="9804841at2"/>
<keyword evidence="7 10" id="KW-1133">Transmembrane helix</keyword>
<proteinExistence type="inferred from homology"/>
<organism evidence="11 12">
    <name type="scientific">Microbulbifer marinus</name>
    <dbReference type="NCBI Taxonomy" id="658218"/>
    <lineage>
        <taxon>Bacteria</taxon>
        <taxon>Pseudomonadati</taxon>
        <taxon>Pseudomonadota</taxon>
        <taxon>Gammaproteobacteria</taxon>
        <taxon>Cellvibrionales</taxon>
        <taxon>Microbulbiferaceae</taxon>
        <taxon>Microbulbifer</taxon>
    </lineage>
</organism>
<dbReference type="RefSeq" id="WP_091388148.1">
    <property type="nucleotide sequence ID" value="NZ_FNQO01000002.1"/>
</dbReference>
<protein>
    <recommendedName>
        <fullName evidence="4">Cytochrome c oxidase assembly protein CtaG</fullName>
    </recommendedName>
</protein>
<feature type="transmembrane region" description="Helical" evidence="10">
    <location>
        <begin position="12"/>
        <end position="32"/>
    </location>
</feature>
<comment type="subcellular location">
    <subcellularLocation>
        <location evidence="2">Cell inner membrane</location>
        <topology evidence="2">Single-pass type II membrane protein</topology>
        <orientation evidence="2">Periplasmic side</orientation>
    </subcellularLocation>
</comment>
<evidence type="ECO:0000313" key="12">
    <source>
        <dbReference type="Proteomes" id="UP000198658"/>
    </source>
</evidence>
<evidence type="ECO:0000256" key="10">
    <source>
        <dbReference type="SAM" id="Phobius"/>
    </source>
</evidence>
<evidence type="ECO:0000313" key="11">
    <source>
        <dbReference type="EMBL" id="SEA18859.1"/>
    </source>
</evidence>
<keyword evidence="5 10" id="KW-0812">Transmembrane</keyword>
<comment type="similarity">
    <text evidence="3">Belongs to the COX11/CtaG family.</text>
</comment>
<evidence type="ECO:0000256" key="7">
    <source>
        <dbReference type="ARBA" id="ARBA00022989"/>
    </source>
</evidence>
<evidence type="ECO:0000256" key="3">
    <source>
        <dbReference type="ARBA" id="ARBA00009620"/>
    </source>
</evidence>
<keyword evidence="6" id="KW-0735">Signal-anchor</keyword>
<dbReference type="Proteomes" id="UP000198658">
    <property type="component" value="Unassembled WGS sequence"/>
</dbReference>
<keyword evidence="8" id="KW-0186">Copper</keyword>
<accession>A0A1H3Z512</accession>
<evidence type="ECO:0000256" key="8">
    <source>
        <dbReference type="ARBA" id="ARBA00023008"/>
    </source>
</evidence>
<dbReference type="InterPro" id="IPR023471">
    <property type="entry name" value="CtaG/Cox11_dom_sf"/>
</dbReference>
<dbReference type="EMBL" id="FNQO01000002">
    <property type="protein sequence ID" value="SEA18859.1"/>
    <property type="molecule type" value="Genomic_DNA"/>
</dbReference>
<keyword evidence="9 10" id="KW-0472">Membrane</keyword>
<dbReference type="PIRSF" id="PIRSF005413">
    <property type="entry name" value="COX11"/>
    <property type="match status" value="1"/>
</dbReference>
<dbReference type="SUPFAM" id="SSF110111">
    <property type="entry name" value="Ctag/Cox11"/>
    <property type="match status" value="1"/>
</dbReference>
<dbReference type="GO" id="GO:0005507">
    <property type="term" value="F:copper ion binding"/>
    <property type="evidence" value="ECO:0007669"/>
    <property type="project" value="InterPro"/>
</dbReference>
<dbReference type="PANTHER" id="PTHR21320">
    <property type="entry name" value="CYTOCHROME C OXIDASE ASSEMBLY PROTEIN COX11-RELATED"/>
    <property type="match status" value="1"/>
</dbReference>
<evidence type="ECO:0000256" key="9">
    <source>
        <dbReference type="ARBA" id="ARBA00023136"/>
    </source>
</evidence>
<evidence type="ECO:0000256" key="6">
    <source>
        <dbReference type="ARBA" id="ARBA00022968"/>
    </source>
</evidence>
<dbReference type="GO" id="GO:0005886">
    <property type="term" value="C:plasma membrane"/>
    <property type="evidence" value="ECO:0007669"/>
    <property type="project" value="UniProtKB-SubCell"/>
</dbReference>
<evidence type="ECO:0000256" key="5">
    <source>
        <dbReference type="ARBA" id="ARBA00022692"/>
    </source>
</evidence>
<dbReference type="NCBIfam" id="NF003465">
    <property type="entry name" value="PRK05089.1"/>
    <property type="match status" value="1"/>
</dbReference>
<name>A0A1H3Z512_9GAMM</name>
<dbReference type="InterPro" id="IPR007533">
    <property type="entry name" value="Cyt_c_oxidase_assmbl_CtaG"/>
</dbReference>
<comment type="function">
    <text evidence="1">Exerts its effect at some terminal stage of cytochrome c oxidase synthesis, probably by being involved in the insertion of the copper B into subunit I.</text>
</comment>